<dbReference type="EMBL" id="LR134384">
    <property type="protein sequence ID" value="VEH16340.1"/>
    <property type="molecule type" value="Genomic_DNA"/>
</dbReference>
<dbReference type="SUPFAM" id="SSF46689">
    <property type="entry name" value="Homeodomain-like"/>
    <property type="match status" value="1"/>
</dbReference>
<dbReference type="Gene3D" id="3.30.565.10">
    <property type="entry name" value="Histidine kinase-like ATPase, C-terminal domain"/>
    <property type="match status" value="1"/>
</dbReference>
<dbReference type="GO" id="GO:0043565">
    <property type="term" value="F:sequence-specific DNA binding"/>
    <property type="evidence" value="ECO:0007669"/>
    <property type="project" value="InterPro"/>
</dbReference>
<dbReference type="PROSITE" id="PS01124">
    <property type="entry name" value="HTH_ARAC_FAMILY_2"/>
    <property type="match status" value="1"/>
</dbReference>
<dbReference type="GO" id="GO:0003700">
    <property type="term" value="F:DNA-binding transcription factor activity"/>
    <property type="evidence" value="ECO:0007669"/>
    <property type="project" value="InterPro"/>
</dbReference>
<feature type="domain" description="Histidine kinase" evidence="10">
    <location>
        <begin position="814"/>
        <end position="1049"/>
    </location>
</feature>
<evidence type="ECO:0000313" key="12">
    <source>
        <dbReference type="EMBL" id="VEH16340.1"/>
    </source>
</evidence>
<dbReference type="InterPro" id="IPR011006">
    <property type="entry name" value="CheY-like_superfamily"/>
</dbReference>
<dbReference type="GeneID" id="85013111"/>
<evidence type="ECO:0000256" key="7">
    <source>
        <dbReference type="PROSITE-ProRule" id="PRU00169"/>
    </source>
</evidence>
<dbReference type="InterPro" id="IPR015943">
    <property type="entry name" value="WD40/YVTN_repeat-like_dom_sf"/>
</dbReference>
<dbReference type="SMART" id="SM00387">
    <property type="entry name" value="HATPase_c"/>
    <property type="match status" value="1"/>
</dbReference>
<evidence type="ECO:0000259" key="10">
    <source>
        <dbReference type="PROSITE" id="PS50109"/>
    </source>
</evidence>
<keyword evidence="8" id="KW-0175">Coiled coil</keyword>
<dbReference type="FunFam" id="1.10.287.130:FF:000045">
    <property type="entry name" value="Two-component system sensor histidine kinase/response regulator"/>
    <property type="match status" value="1"/>
</dbReference>
<dbReference type="Gene3D" id="2.130.10.10">
    <property type="entry name" value="YVTN repeat-like/Quinoprotein amine dehydrogenase"/>
    <property type="match status" value="2"/>
</dbReference>
<keyword evidence="12" id="KW-0808">Transferase</keyword>
<dbReference type="GO" id="GO:0000155">
    <property type="term" value="F:phosphorelay sensor kinase activity"/>
    <property type="evidence" value="ECO:0007669"/>
    <property type="project" value="InterPro"/>
</dbReference>
<dbReference type="InterPro" id="IPR036890">
    <property type="entry name" value="HATPase_C_sf"/>
</dbReference>
<evidence type="ECO:0000256" key="1">
    <source>
        <dbReference type="ARBA" id="ARBA00000085"/>
    </source>
</evidence>
<dbReference type="Pfam" id="PF02518">
    <property type="entry name" value="HATPase_c"/>
    <property type="match status" value="1"/>
</dbReference>
<dbReference type="InterPro" id="IPR018062">
    <property type="entry name" value="HTH_AraC-typ_CS"/>
</dbReference>
<dbReference type="Gene3D" id="3.40.50.2300">
    <property type="match status" value="1"/>
</dbReference>
<dbReference type="InterPro" id="IPR003661">
    <property type="entry name" value="HisK_dim/P_dom"/>
</dbReference>
<dbReference type="InterPro" id="IPR003594">
    <property type="entry name" value="HATPase_dom"/>
</dbReference>
<dbReference type="CDD" id="cd17574">
    <property type="entry name" value="REC_OmpR"/>
    <property type="match status" value="1"/>
</dbReference>
<dbReference type="Pfam" id="PF07495">
    <property type="entry name" value="Y_Y_Y"/>
    <property type="match status" value="1"/>
</dbReference>
<proteinExistence type="predicted"/>
<gene>
    <name evidence="12" type="primary">arcB_2</name>
    <name evidence="12" type="ORF">NCTC13071_02365</name>
</gene>
<evidence type="ECO:0000256" key="5">
    <source>
        <dbReference type="ARBA" id="ARBA00023125"/>
    </source>
</evidence>
<dbReference type="Pfam" id="PF12833">
    <property type="entry name" value="HTH_18"/>
    <property type="match status" value="1"/>
</dbReference>
<evidence type="ECO:0000256" key="4">
    <source>
        <dbReference type="ARBA" id="ARBA00023015"/>
    </source>
</evidence>
<evidence type="ECO:0000256" key="2">
    <source>
        <dbReference type="ARBA" id="ARBA00012438"/>
    </source>
</evidence>
<dbReference type="PROSITE" id="PS00041">
    <property type="entry name" value="HTH_ARAC_FAMILY_1"/>
    <property type="match status" value="1"/>
</dbReference>
<dbReference type="SUPFAM" id="SSF55874">
    <property type="entry name" value="ATPase domain of HSP90 chaperone/DNA topoisomerase II/histidine kinase"/>
    <property type="match status" value="1"/>
</dbReference>
<dbReference type="InterPro" id="IPR005467">
    <property type="entry name" value="His_kinase_dom"/>
</dbReference>
<dbReference type="InterPro" id="IPR001789">
    <property type="entry name" value="Sig_transdc_resp-reg_receiver"/>
</dbReference>
<dbReference type="PROSITE" id="PS50109">
    <property type="entry name" value="HIS_KIN"/>
    <property type="match status" value="1"/>
</dbReference>
<dbReference type="KEGG" id="poc:NCTC13071_02365"/>
<dbReference type="Gene3D" id="1.10.287.130">
    <property type="match status" value="1"/>
</dbReference>
<dbReference type="SUPFAM" id="SSF63829">
    <property type="entry name" value="Calcium-dependent phosphotriesterase"/>
    <property type="match status" value="3"/>
</dbReference>
<keyword evidence="4" id="KW-0805">Transcription regulation</keyword>
<dbReference type="EC" id="2.7.13.3" evidence="2"/>
<dbReference type="PANTHER" id="PTHR43547">
    <property type="entry name" value="TWO-COMPONENT HISTIDINE KINASE"/>
    <property type="match status" value="1"/>
</dbReference>
<dbReference type="SUPFAM" id="SSF47384">
    <property type="entry name" value="Homodimeric domain of signal transducing histidine kinase"/>
    <property type="match status" value="1"/>
</dbReference>
<feature type="coiled-coil region" evidence="8">
    <location>
        <begin position="783"/>
        <end position="810"/>
    </location>
</feature>
<dbReference type="Gene3D" id="1.10.10.60">
    <property type="entry name" value="Homeodomain-like"/>
    <property type="match status" value="2"/>
</dbReference>
<dbReference type="FunFam" id="2.60.40.10:FF:000791">
    <property type="entry name" value="Two-component system sensor histidine kinase/response regulator"/>
    <property type="match status" value="1"/>
</dbReference>
<evidence type="ECO:0000259" key="11">
    <source>
        <dbReference type="PROSITE" id="PS50110"/>
    </source>
</evidence>
<dbReference type="SMART" id="SM00388">
    <property type="entry name" value="HisKA"/>
    <property type="match status" value="1"/>
</dbReference>
<dbReference type="InterPro" id="IPR036097">
    <property type="entry name" value="HisK_dim/P_sf"/>
</dbReference>
<name>A0A3S5EPF4_9BACT</name>
<dbReference type="PROSITE" id="PS50110">
    <property type="entry name" value="RESPONSE_REGULATORY"/>
    <property type="match status" value="1"/>
</dbReference>
<dbReference type="CDD" id="cd00082">
    <property type="entry name" value="HisKA"/>
    <property type="match status" value="1"/>
</dbReference>
<evidence type="ECO:0000313" key="13">
    <source>
        <dbReference type="Proteomes" id="UP000274578"/>
    </source>
</evidence>
<evidence type="ECO:0000259" key="9">
    <source>
        <dbReference type="PROSITE" id="PS01124"/>
    </source>
</evidence>
<accession>A0A3S5EPF4</accession>
<evidence type="ECO:0000256" key="6">
    <source>
        <dbReference type="ARBA" id="ARBA00023163"/>
    </source>
</evidence>
<dbReference type="Pfam" id="PF07494">
    <property type="entry name" value="Reg_prop"/>
    <property type="match status" value="3"/>
</dbReference>
<dbReference type="RefSeq" id="WP_018919675.1">
    <property type="nucleotide sequence ID" value="NZ_LR134384.1"/>
</dbReference>
<dbReference type="SUPFAM" id="SSF52172">
    <property type="entry name" value="CheY-like"/>
    <property type="match status" value="1"/>
</dbReference>
<dbReference type="SMART" id="SM00342">
    <property type="entry name" value="HTH_ARAC"/>
    <property type="match status" value="1"/>
</dbReference>
<protein>
    <recommendedName>
        <fullName evidence="2">histidine kinase</fullName>
        <ecNumber evidence="2">2.7.13.3</ecNumber>
    </recommendedName>
</protein>
<keyword evidence="3 7" id="KW-0597">Phosphoprotein</keyword>
<dbReference type="InterPro" id="IPR020449">
    <property type="entry name" value="Tscrpt_reg_AraC-type_HTH"/>
</dbReference>
<feature type="domain" description="HTH araC/xylS-type" evidence="9">
    <location>
        <begin position="1237"/>
        <end position="1336"/>
    </location>
</feature>
<feature type="modified residue" description="4-aspartylphosphate" evidence="7">
    <location>
        <position position="1136"/>
    </location>
</feature>
<dbReference type="InterPro" id="IPR011123">
    <property type="entry name" value="Y_Y_Y"/>
</dbReference>
<organism evidence="12 13">
    <name type="scientific">Segatella oris</name>
    <dbReference type="NCBI Taxonomy" id="28135"/>
    <lineage>
        <taxon>Bacteria</taxon>
        <taxon>Pseudomonadati</taxon>
        <taxon>Bacteroidota</taxon>
        <taxon>Bacteroidia</taxon>
        <taxon>Bacteroidales</taxon>
        <taxon>Prevotellaceae</taxon>
        <taxon>Segatella</taxon>
    </lineage>
</organism>
<evidence type="ECO:0000256" key="8">
    <source>
        <dbReference type="SAM" id="Coils"/>
    </source>
</evidence>
<keyword evidence="5" id="KW-0238">DNA-binding</keyword>
<dbReference type="Proteomes" id="UP000274578">
    <property type="component" value="Chromosome 1"/>
</dbReference>
<dbReference type="InterPro" id="IPR009057">
    <property type="entry name" value="Homeodomain-like_sf"/>
</dbReference>
<dbReference type="InterPro" id="IPR011110">
    <property type="entry name" value="Reg_prop"/>
</dbReference>
<dbReference type="SMART" id="SM00448">
    <property type="entry name" value="REC"/>
    <property type="match status" value="1"/>
</dbReference>
<dbReference type="Pfam" id="PF00072">
    <property type="entry name" value="Response_reg"/>
    <property type="match status" value="1"/>
</dbReference>
<dbReference type="Pfam" id="PF00512">
    <property type="entry name" value="HisKA"/>
    <property type="match status" value="1"/>
</dbReference>
<keyword evidence="6" id="KW-0804">Transcription</keyword>
<sequence>MKIHYQTIIFVVSFVLWSCTTQENHSNDRSTGYEPSISQDISFLDINGFAEDSLGYMWIATLGGLDRYNGYDFLHFSHQASDSTSLLNDFVFSLLIDSSHNLWIGTSSGLNRYNYEKQCFENFSGKYTVPIYSMFEAPDGKIWLATSSGAGYINKEKHHIVFPNRIENVNLLWKDKSQRLWMGLNEERGMAVRKTDREWKYFTLPRSRKVTCIYVDPQDKWWLGTDHGIVIFNPVTQTFEASVIPHSENEQLDKMQITFIKEIEPLKLLIGTTTDGFFYYDILSHTLQHNSPLRFNPQLSPQLHTCFNDRQGNVWIGSYDKGFVVSKKNGSNFNTNQVLSNYFKGMFVTRILEDRDKNLWIATRYKGLYLYNSQEGIKREIQIPEKGFLEDIYIDSRKRIWIAFEHKLLRGNITQAGMVQIDRLFNIENVRVVKEDRLGNIWIGSWNGLYKLTNDNIGSKAPQKIYTANNPDINVLHNGDILFSAFGKGIFRIKAKTTTAIPVQFPKRFNQIANNCVTIFEDMQHRIWLGTYGNGALCNKGKSFIPFSVSTGLPNNNTLCIKEDRNGNIWLSTSHGISMISFINRQPKIKNYFKTDGTLGDQYHEKAGCKGYDGKIFFAGNHGITFFNPEDIKPNTDAPAINIEDLKIFNKSARPGQKDSPLQKDILFTKQVTLNHRQTTISIDYAGIDFLSPEKLTYKYKLEGFEKQWNNVGTFRRAAYSNLPAGKYTFYVSAINGDGIESVHSASLEIIVKPAPWFTWQAWLVYILGSIGLGIFMMRFFIKLRLNKQLAEIEHNEREREREMAQMKMTFFTNISHELRTPLTLISAPLEKILSTQSDARSIHLLNTISRNTKRLWQLANQIMDFSKVENGTLRLHVQHTEIIAQLRTIFEGFIYVAERKGIEISFRPHATEMWIWADQDKIEKILYNLLSNAIKHTPHGESICLSTQIIDAEQVATAYTLPDKNSLQSYLEISVTDHGESIPENKMKSLFVRYQQIETSSGYKPDYSGNGIGLHYTKALVEAHRGYIKASIMPEGGMCFSFALSVDDIYADKEKQETSEALFVTSPLREAVTEKPQNATPKPHTYTLLIAEDNIELLDFIADLLSQEYSVIKAPDGKKAWEAVKRHTPDLVLTDVIMPGMSGYELCTAIKDNIDYCQIPVVMLTAKIVTADRIEGLDHGADAYICKPFDANELQLIIKNLLKHKDRLRRYFSTPGMQEQTPSDQPFLSADYIFLNKLNTLLESELSNPNLDIDDIATRLGYSRSVFYRRIKALTNIAPNDFLRTYRLKRAAEMLTSSSASLSEVSDRTGFSSYSYFSKVFKKQFGLSPKDYRAKDLNIEH</sequence>
<dbReference type="InterPro" id="IPR018060">
    <property type="entry name" value="HTH_AraC"/>
</dbReference>
<dbReference type="Gene3D" id="2.60.40.10">
    <property type="entry name" value="Immunoglobulins"/>
    <property type="match status" value="1"/>
</dbReference>
<comment type="catalytic activity">
    <reaction evidence="1">
        <text>ATP + protein L-histidine = ADP + protein N-phospho-L-histidine.</text>
        <dbReference type="EC" id="2.7.13.3"/>
    </reaction>
</comment>
<dbReference type="InterPro" id="IPR013783">
    <property type="entry name" value="Ig-like_fold"/>
</dbReference>
<dbReference type="PRINTS" id="PR00032">
    <property type="entry name" value="HTHARAC"/>
</dbReference>
<feature type="domain" description="Response regulatory" evidence="11">
    <location>
        <begin position="1088"/>
        <end position="1203"/>
    </location>
</feature>
<dbReference type="PANTHER" id="PTHR43547:SF2">
    <property type="entry name" value="HYBRID SIGNAL TRANSDUCTION HISTIDINE KINASE C"/>
    <property type="match status" value="1"/>
</dbReference>
<reference evidence="12 13" key="1">
    <citation type="submission" date="2018-12" db="EMBL/GenBank/DDBJ databases">
        <authorList>
            <consortium name="Pathogen Informatics"/>
        </authorList>
    </citation>
    <scope>NUCLEOTIDE SEQUENCE [LARGE SCALE GENOMIC DNA]</scope>
    <source>
        <strain evidence="12 13">NCTC13071</strain>
    </source>
</reference>
<evidence type="ECO:0000256" key="3">
    <source>
        <dbReference type="ARBA" id="ARBA00022553"/>
    </source>
</evidence>